<accession>A0ABY9UMT9</accession>
<name>A0ABY9UMT9_STRVL</name>
<keyword evidence="2" id="KW-1185">Reference proteome</keyword>
<dbReference type="EMBL" id="CP134214">
    <property type="protein sequence ID" value="WND24160.1"/>
    <property type="molecule type" value="Genomic_DNA"/>
</dbReference>
<protein>
    <submittedName>
        <fullName evidence="1">Uncharacterized protein</fullName>
    </submittedName>
</protein>
<gene>
    <name evidence="1" type="ORF">RI060_43345</name>
</gene>
<keyword evidence="1" id="KW-0614">Plasmid</keyword>
<sequence>MPPKPEDPNLSPQQKLAGSLERLFADHGRTLTDETTAQDFLITLTYVRRMLEGAGHQGVIDEEQHQDLDAMVQGMMAAPGLLAPE</sequence>
<evidence type="ECO:0000313" key="1">
    <source>
        <dbReference type="EMBL" id="WND24160.1"/>
    </source>
</evidence>
<evidence type="ECO:0000313" key="2">
    <source>
        <dbReference type="Proteomes" id="UP001249394"/>
    </source>
</evidence>
<organism evidence="1 2">
    <name type="scientific">Streptomyces violaceus</name>
    <name type="common">Streptomyces venezuelae</name>
    <dbReference type="NCBI Taxonomy" id="1936"/>
    <lineage>
        <taxon>Bacteria</taxon>
        <taxon>Bacillati</taxon>
        <taxon>Actinomycetota</taxon>
        <taxon>Actinomycetes</taxon>
        <taxon>Kitasatosporales</taxon>
        <taxon>Streptomycetaceae</taxon>
        <taxon>Streptomyces</taxon>
    </lineage>
</organism>
<geneLocation type="plasmid" evidence="1 2">
    <name>punmamed1</name>
</geneLocation>
<reference evidence="1 2" key="1">
    <citation type="submission" date="2023-09" db="EMBL/GenBank/DDBJ databases">
        <title>The genome sequence of Streptomyces anthocyanicus.</title>
        <authorList>
            <person name="Mo P."/>
        </authorList>
    </citation>
    <scope>NUCLEOTIDE SEQUENCE [LARGE SCALE GENOMIC DNA]</scope>
    <source>
        <strain evidence="1 2">JCM 4387</strain>
        <plasmid evidence="1 2">punmamed1</plasmid>
    </source>
</reference>
<proteinExistence type="predicted"/>
<dbReference type="Proteomes" id="UP001249394">
    <property type="component" value="Plasmid punmamed1"/>
</dbReference>